<feature type="region of interest" description="Disordered" evidence="14">
    <location>
        <begin position="182"/>
        <end position="204"/>
    </location>
</feature>
<dbReference type="InterPro" id="IPR004031">
    <property type="entry name" value="PMP22/EMP/MP20/Claudin"/>
</dbReference>
<reference evidence="16" key="2">
    <citation type="submission" date="2025-05" db="UniProtKB">
        <authorList>
            <consortium name="Ensembl"/>
        </authorList>
    </citation>
    <scope>IDENTIFICATION</scope>
</reference>
<dbReference type="GO" id="GO:0005886">
    <property type="term" value="C:plasma membrane"/>
    <property type="evidence" value="ECO:0007669"/>
    <property type="project" value="UniProtKB-SubCell"/>
</dbReference>
<dbReference type="GO" id="GO:0042832">
    <property type="term" value="P:defense response to protozoan"/>
    <property type="evidence" value="ECO:0007669"/>
    <property type="project" value="UniProtKB-ARBA"/>
</dbReference>
<evidence type="ECO:0000256" key="9">
    <source>
        <dbReference type="ARBA" id="ARBA00023228"/>
    </source>
</evidence>
<evidence type="ECO:0000256" key="10">
    <source>
        <dbReference type="ARBA" id="ARBA00059714"/>
    </source>
</evidence>
<dbReference type="Gene3D" id="1.20.140.150">
    <property type="match status" value="1"/>
</dbReference>
<keyword evidence="17" id="KW-1185">Reference proteome</keyword>
<evidence type="ECO:0000256" key="8">
    <source>
        <dbReference type="ARBA" id="ARBA00023198"/>
    </source>
</evidence>
<feature type="transmembrane region" description="Helical" evidence="15">
    <location>
        <begin position="90"/>
        <end position="114"/>
    </location>
</feature>
<evidence type="ECO:0000256" key="3">
    <source>
        <dbReference type="ARBA" id="ARBA00022475"/>
    </source>
</evidence>
<dbReference type="Proteomes" id="UP000429181">
    <property type="component" value="Chromosome 18"/>
</dbReference>
<organism evidence="16 17">
    <name type="scientific">Bos indicus x Bos taurus</name>
    <name type="common">Hybrid cattle</name>
    <dbReference type="NCBI Taxonomy" id="30522"/>
    <lineage>
        <taxon>Eukaryota</taxon>
        <taxon>Metazoa</taxon>
        <taxon>Chordata</taxon>
        <taxon>Craniata</taxon>
        <taxon>Vertebrata</taxon>
        <taxon>Euteleostomi</taxon>
        <taxon>Mammalia</taxon>
        <taxon>Eutheria</taxon>
        <taxon>Laurasiatheria</taxon>
        <taxon>Artiodactyla</taxon>
        <taxon>Ruminantia</taxon>
        <taxon>Pecora</taxon>
        <taxon>Bovidae</taxon>
        <taxon>Bovinae</taxon>
        <taxon>Bos</taxon>
    </lineage>
</organism>
<proteinExistence type="inferred from homology"/>
<evidence type="ECO:0000256" key="11">
    <source>
        <dbReference type="ARBA" id="ARBA00060442"/>
    </source>
</evidence>
<comment type="subcellular location">
    <subcellularLocation>
        <location evidence="1">Cell membrane</location>
        <topology evidence="1">Multi-pass membrane protein</topology>
    </subcellularLocation>
    <subcellularLocation>
        <location evidence="11">Cytolytic granule membrane</location>
        <topology evidence="11">Multi-pass membrane protein</topology>
    </subcellularLocation>
</comment>
<evidence type="ECO:0000256" key="12">
    <source>
        <dbReference type="ARBA" id="ARBA00070705"/>
    </source>
</evidence>
<evidence type="ECO:0000256" key="7">
    <source>
        <dbReference type="ARBA" id="ARBA00023136"/>
    </source>
</evidence>
<dbReference type="GeneTree" id="ENSGT01050000244814"/>
<dbReference type="GO" id="GO:0101004">
    <property type="term" value="C:cytolytic granule membrane"/>
    <property type="evidence" value="ECO:0007669"/>
    <property type="project" value="UniProtKB-SubCell"/>
</dbReference>
<evidence type="ECO:0000256" key="4">
    <source>
        <dbReference type="ARBA" id="ARBA00022692"/>
    </source>
</evidence>
<comment type="function">
    <text evidence="10">Regulates cytotoxic granule exocytosis in effector lymphocytes, thus acting as a critical mediator of inflammation in a broad range of infectious and non-infectious diseases. Essential for cytotoxic degranulation of natural killer (NK) cells and CD8(+) T-cells and for the activation of CD4(+) T-cells following infection. Plays a critical role in CD8(+) T-cell and NK cell-mediated cytolysis of target cells and contributes to the cytolytic activity via the perforin/granzyme pathway by enhancing exocytosis of LAMP1-carrying lytic granules. Contributes to NK cell-mediated control of cancer metastasis.</text>
</comment>
<feature type="transmembrane region" description="Helical" evidence="15">
    <location>
        <begin position="134"/>
        <end position="153"/>
    </location>
</feature>
<comment type="similarity">
    <text evidence="2">Belongs to the PMP-22/EMP/MP20 family.</text>
</comment>
<dbReference type="FunFam" id="1.20.140.150:FF:000033">
    <property type="entry name" value="Natural killer cell granule protein 7"/>
    <property type="match status" value="1"/>
</dbReference>
<evidence type="ECO:0000313" key="17">
    <source>
        <dbReference type="Proteomes" id="UP000314981"/>
    </source>
</evidence>
<feature type="compositionally biased region" description="Polar residues" evidence="14">
    <location>
        <begin position="193"/>
        <end position="204"/>
    </location>
</feature>
<keyword evidence="9" id="KW-0458">Lysosome</keyword>
<gene>
    <name evidence="16" type="primary">NKG7</name>
</gene>
<evidence type="ECO:0000313" key="18">
    <source>
        <dbReference type="Proteomes" id="UP000429181"/>
    </source>
</evidence>
<keyword evidence="4 15" id="KW-0812">Transmembrane</keyword>
<dbReference type="PANTHER" id="PTHR10671:SF34">
    <property type="entry name" value="PROTEIN NKG7"/>
    <property type="match status" value="1"/>
</dbReference>
<dbReference type="AlphaFoldDB" id="A0A4W2EDH6"/>
<evidence type="ECO:0000256" key="1">
    <source>
        <dbReference type="ARBA" id="ARBA00004651"/>
    </source>
</evidence>
<evidence type="ECO:0000256" key="6">
    <source>
        <dbReference type="ARBA" id="ARBA00022989"/>
    </source>
</evidence>
<reference evidence="17 18" key="1">
    <citation type="submission" date="2018-11" db="EMBL/GenBank/DDBJ databases">
        <title>Haplotype-resolved cattle genomes.</title>
        <authorList>
            <person name="Low W.Y."/>
            <person name="Tearle R."/>
            <person name="Bickhart D.M."/>
            <person name="Rosen B.D."/>
            <person name="Koren S."/>
            <person name="Rhie A."/>
            <person name="Hiendleder S."/>
            <person name="Phillippy A.M."/>
            <person name="Smith T.P.L."/>
            <person name="Williams J.L."/>
        </authorList>
    </citation>
    <scope>NUCLEOTIDE SEQUENCE [LARGE SCALE GENOMIC DNA]</scope>
</reference>
<dbReference type="Ensembl" id="ENSBIXT00005021588.1">
    <property type="protein sequence ID" value="ENSBIXP00005012293.1"/>
    <property type="gene ID" value="ENSBIXG00005016542.1"/>
</dbReference>
<accession>A0A4W2EDH6</accession>
<feature type="transmembrane region" description="Helical" evidence="15">
    <location>
        <begin position="51"/>
        <end position="78"/>
    </location>
</feature>
<evidence type="ECO:0000256" key="2">
    <source>
        <dbReference type="ARBA" id="ARBA00006864"/>
    </source>
</evidence>
<evidence type="ECO:0000256" key="15">
    <source>
        <dbReference type="SAM" id="Phobius"/>
    </source>
</evidence>
<evidence type="ECO:0000256" key="5">
    <source>
        <dbReference type="ARBA" id="ARBA00022852"/>
    </source>
</evidence>
<dbReference type="Proteomes" id="UP000314981">
    <property type="component" value="Chromosome 18"/>
</dbReference>
<keyword evidence="6 15" id="KW-1133">Transmembrane helix</keyword>
<evidence type="ECO:0000256" key="14">
    <source>
        <dbReference type="SAM" id="MobiDB-lite"/>
    </source>
</evidence>
<evidence type="ECO:0000313" key="16">
    <source>
        <dbReference type="Ensembl" id="ENSBIXP00000034012.1"/>
    </source>
</evidence>
<dbReference type="Ensembl" id="ENSBIXT00000021219.1">
    <property type="protein sequence ID" value="ENSBIXP00000034012.1"/>
    <property type="gene ID" value="ENSBIXG00000016908.1"/>
</dbReference>
<name>A0A4W2EDH6_BOBOX</name>
<dbReference type="PANTHER" id="PTHR10671">
    <property type="entry name" value="EPITHELIAL MEMBRANE PROTEIN-RELATED"/>
    <property type="match status" value="1"/>
</dbReference>
<evidence type="ECO:0000256" key="13">
    <source>
        <dbReference type="ARBA" id="ARBA00077660"/>
    </source>
</evidence>
<feature type="transmembrane region" description="Helical" evidence="15">
    <location>
        <begin position="7"/>
        <end position="31"/>
    </location>
</feature>
<dbReference type="Pfam" id="PF00822">
    <property type="entry name" value="PMP22_Claudin"/>
    <property type="match status" value="1"/>
</dbReference>
<keyword evidence="5" id="KW-0204">Cytolysis</keyword>
<dbReference type="GO" id="GO:0031640">
    <property type="term" value="P:killing of cells of another organism"/>
    <property type="evidence" value="ECO:0007669"/>
    <property type="project" value="UniProtKB-KW"/>
</dbReference>
<keyword evidence="3" id="KW-1003">Cell membrane</keyword>
<keyword evidence="7 15" id="KW-0472">Membrane</keyword>
<dbReference type="STRING" id="30522.A0A4W2EDH6"/>
<sequence>MEPCRSLALLTSSLGLVSLLVAVSTNFWFAARGPGFSSHSGLWPSKDQVSVAGYIHVTQSFCILAVLWGLISTAFLVMSCIPSLSAPGRGPIVSTFMGFAGALSLIVAMTVYTIERWNQPANPQVQSFFSWSFYLGWVSTLLFLCTGDCDCCLGSSGAGLRGWLGWSGGWLGGGEGRLGMGLAGGSEGAGEEQVSNFSLLPQVA</sequence>
<dbReference type="GO" id="GO:0006954">
    <property type="term" value="P:inflammatory response"/>
    <property type="evidence" value="ECO:0007669"/>
    <property type="project" value="UniProtKB-KW"/>
</dbReference>
<dbReference type="InterPro" id="IPR050579">
    <property type="entry name" value="PMP-22/EMP/MP20-like"/>
</dbReference>
<keyword evidence="8" id="KW-0395">Inflammatory response</keyword>
<protein>
    <recommendedName>
        <fullName evidence="12">Protein NKG7</fullName>
    </recommendedName>
    <alternativeName>
        <fullName evidence="13">Natural killer cell protein 7</fullName>
    </alternativeName>
</protein>